<dbReference type="SUPFAM" id="SSF103515">
    <property type="entry name" value="Autotransporter"/>
    <property type="match status" value="1"/>
</dbReference>
<organism evidence="3 4">
    <name type="scientific">Rhodoblastus acidophilus</name>
    <name type="common">Rhodopseudomonas acidophila</name>
    <dbReference type="NCBI Taxonomy" id="1074"/>
    <lineage>
        <taxon>Bacteria</taxon>
        <taxon>Pseudomonadati</taxon>
        <taxon>Pseudomonadota</taxon>
        <taxon>Alphaproteobacteria</taxon>
        <taxon>Hyphomicrobiales</taxon>
        <taxon>Rhodoblastaceae</taxon>
        <taxon>Rhodoblastus</taxon>
    </lineage>
</organism>
<dbReference type="Pfam" id="PF03797">
    <property type="entry name" value="Autotransporter"/>
    <property type="match status" value="1"/>
</dbReference>
<protein>
    <submittedName>
        <fullName evidence="3">Uncharacterized conserved protein</fullName>
    </submittedName>
</protein>
<dbReference type="PANTHER" id="PTHR37957">
    <property type="entry name" value="BLR7070 PROTEIN"/>
    <property type="match status" value="1"/>
</dbReference>
<dbReference type="AlphaFoldDB" id="A0A212PZV4"/>
<evidence type="ECO:0000313" key="4">
    <source>
        <dbReference type="Proteomes" id="UP000198418"/>
    </source>
</evidence>
<keyword evidence="1" id="KW-0732">Signal</keyword>
<dbReference type="Gene3D" id="2.40.128.130">
    <property type="entry name" value="Autotransporter beta-domain"/>
    <property type="match status" value="1"/>
</dbReference>
<evidence type="ECO:0000256" key="1">
    <source>
        <dbReference type="SAM" id="SignalP"/>
    </source>
</evidence>
<dbReference type="SUPFAM" id="SSF75011">
    <property type="entry name" value="3-carboxy-cis,cis-mucoante lactonizing enzyme"/>
    <property type="match status" value="1"/>
</dbReference>
<dbReference type="PROSITE" id="PS51208">
    <property type="entry name" value="AUTOTRANSPORTER"/>
    <property type="match status" value="1"/>
</dbReference>
<accession>A0A212PZV4</accession>
<dbReference type="EMBL" id="FYDG01000001">
    <property type="protein sequence ID" value="SNB52519.1"/>
    <property type="molecule type" value="Genomic_DNA"/>
</dbReference>
<name>A0A212PZV4_RHOAC</name>
<dbReference type="InterPro" id="IPR036709">
    <property type="entry name" value="Autotransporte_beta_dom_sf"/>
</dbReference>
<dbReference type="InterPro" id="IPR027372">
    <property type="entry name" value="Phytase-like_dom"/>
</dbReference>
<dbReference type="InterPro" id="IPR005546">
    <property type="entry name" value="Autotransporte_beta"/>
</dbReference>
<gene>
    <name evidence="3" type="ORF">SAMN06265338_101272</name>
</gene>
<dbReference type="Pfam" id="PF13449">
    <property type="entry name" value="Phytase-like"/>
    <property type="match status" value="1"/>
</dbReference>
<feature type="signal peptide" evidence="1">
    <location>
        <begin position="1"/>
        <end position="39"/>
    </location>
</feature>
<proteinExistence type="predicted"/>
<dbReference type="SMART" id="SM00869">
    <property type="entry name" value="Autotransporter"/>
    <property type="match status" value="1"/>
</dbReference>
<evidence type="ECO:0000313" key="3">
    <source>
        <dbReference type="EMBL" id="SNB52519.1"/>
    </source>
</evidence>
<dbReference type="Proteomes" id="UP000198418">
    <property type="component" value="Unassembled WGS sequence"/>
</dbReference>
<evidence type="ECO:0000259" key="2">
    <source>
        <dbReference type="PROSITE" id="PS51208"/>
    </source>
</evidence>
<dbReference type="PANTHER" id="PTHR37957:SF1">
    <property type="entry name" value="PHYTASE-LIKE DOMAIN-CONTAINING PROTEIN"/>
    <property type="match status" value="1"/>
</dbReference>
<feature type="chain" id="PRO_5012465454" evidence="1">
    <location>
        <begin position="40"/>
        <end position="842"/>
    </location>
</feature>
<sequence>MWRNRDGVKQMAWTFSRAFKTALFSGVAASILQPLAVLADPLVYKTPNVISVAGSTSATLNGTTVVNQGLQGMARLPADSTFDFAGDTFGAFSGFALDLSRWRKTATGYVGAMYALPDRGPNGVSSVAFSDYAARVNILSMAFTPYVSNANLPVSEASQHQLQLTMNGGFYLRDFNGNVTTGLDAGGTTVQNGITLPSPAAGTAGAGKISLDAEGLRFLNNGNFYVSDEYGANVYYFDATGKLLGVITPPAALVPRDASGQLNYTSLVDAKTGRRLNQGLEGLAITPDQKKLVTLLQSAAMQDSSSSQETRTNTRLMIYDIASSKTPANPIADYVLQLPIYNSTGGGGAANRTAAQSELLALNDTQFLVLSRDGNGLGQSVGNNPVFKSVLFVDVSGATNIAGSVYETTATPLSPGGKLVSSIAPAQQVEALNILNTAQLSKFGVNVDNKNPTRLTLTEKWEGMALAPALEEGKPQDFFLFIGNDNDFLSTTCVTSGVSCAQSVNSDAEVLVYRMTLPTYVDPQYLAWMIGTGPLAVAAVQQSALSLAGINSGNVAAQLNANRRAGGSAPGTFTPWIIGSFGYVNGDNLTSPTGETGTRNGFQGSIGLDYTFSPNLVFGGAFGAGQINRHGAFGHDADGYDFSLYGRAMADGFYAQAGYSFGYANFDNINRPAAYGLTALGSTSGDLQSAFVEAGYDFDFGVAKAGPVAGYQLQWAKIDGYTETGAAGGNVLMPQTIARSQTLMAGVEAFGAFMGVTPFARLTYNHDFDAETRYATFKLASANAAMASARVAIPHVALNYGELGLGVQGRVGVGVWSVGYTAQLAEGGHVSNAVRVGYSHAF</sequence>
<reference evidence="4" key="1">
    <citation type="submission" date="2017-06" db="EMBL/GenBank/DDBJ databases">
        <authorList>
            <person name="Varghese N."/>
            <person name="Submissions S."/>
        </authorList>
    </citation>
    <scope>NUCLEOTIDE SEQUENCE [LARGE SCALE GENOMIC DNA]</scope>
    <source>
        <strain evidence="4">DSM 137</strain>
    </source>
</reference>
<feature type="domain" description="Autotransporter" evidence="2">
    <location>
        <begin position="568"/>
        <end position="842"/>
    </location>
</feature>
<keyword evidence="4" id="KW-1185">Reference proteome</keyword>